<organism evidence="1 2">
    <name type="scientific">Candidatus Methanogaster sp</name>
    <dbReference type="NCBI Taxonomy" id="3386292"/>
    <lineage>
        <taxon>Archaea</taxon>
        <taxon>Methanobacteriati</taxon>
        <taxon>Methanobacteriota</taxon>
        <taxon>Stenosarchaea group</taxon>
        <taxon>Methanomicrobia</taxon>
        <taxon>Methanosarcinales</taxon>
        <taxon>ANME-2 cluster</taxon>
        <taxon>Candidatus Methanogasteraceae</taxon>
        <taxon>Candidatus Methanogaster</taxon>
    </lineage>
</organism>
<evidence type="ECO:0000313" key="2">
    <source>
        <dbReference type="Proteomes" id="UP000248329"/>
    </source>
</evidence>
<proteinExistence type="predicted"/>
<comment type="caution">
    <text evidence="1">The sequence shown here is derived from an EMBL/GenBank/DDBJ whole genome shotgun (WGS) entry which is preliminary data.</text>
</comment>
<reference evidence="1" key="1">
    <citation type="submission" date="2018-01" db="EMBL/GenBank/DDBJ databases">
        <authorList>
            <person name="Krukenberg V."/>
        </authorList>
    </citation>
    <scope>NUCLEOTIDE SEQUENCE</scope>
    <source>
        <strain evidence="1">E20ANME2</strain>
    </source>
</reference>
<dbReference type="EMBL" id="PQXF01000004">
    <property type="protein sequence ID" value="PXF61547.1"/>
    <property type="molecule type" value="Genomic_DNA"/>
</dbReference>
<sequence length="144" mass="15576">MSEKEPVIVVAGDVTVDWFMYPVDTGDEGGNWRQHTSSHADALPDGAALLTKFTKQSLEVEGIPARVTGPPLSESLRDIPPEKVIHSNVMLDRFQVRGGEEKVLRISKSFGYIGSGSGSPQSLPPEHDFEDADIIVLDDAGNGF</sequence>
<gene>
    <name evidence="1" type="ORF">C4B59_03070</name>
</gene>
<protein>
    <submittedName>
        <fullName evidence="1">Uncharacterized protein</fullName>
    </submittedName>
</protein>
<dbReference type="Proteomes" id="UP000248329">
    <property type="component" value="Unassembled WGS sequence"/>
</dbReference>
<evidence type="ECO:0000313" key="1">
    <source>
        <dbReference type="EMBL" id="PXF61547.1"/>
    </source>
</evidence>
<accession>A0AC61L576</accession>
<name>A0AC61L576_9EURY</name>